<dbReference type="InterPro" id="IPR050463">
    <property type="entry name" value="Gfo/Idh/MocA_oxidrdct_glycsds"/>
</dbReference>
<dbReference type="RefSeq" id="WP_146400905.1">
    <property type="nucleotide sequence ID" value="NZ_SJPJ01000001.1"/>
</dbReference>
<keyword evidence="1" id="KW-0732">Signal</keyword>
<dbReference type="GO" id="GO:0000166">
    <property type="term" value="F:nucleotide binding"/>
    <property type="evidence" value="ECO:0007669"/>
    <property type="project" value="InterPro"/>
</dbReference>
<dbReference type="SUPFAM" id="SSF51735">
    <property type="entry name" value="NAD(P)-binding Rossmann-fold domains"/>
    <property type="match status" value="1"/>
</dbReference>
<feature type="signal peptide" evidence="1">
    <location>
        <begin position="1"/>
        <end position="43"/>
    </location>
</feature>
<feature type="domain" description="Gfo/Idh/MocA-like oxidoreductase bacterial type C-terminal" evidence="3">
    <location>
        <begin position="214"/>
        <end position="280"/>
    </location>
</feature>
<evidence type="ECO:0000313" key="4">
    <source>
        <dbReference type="EMBL" id="TWT83617.1"/>
    </source>
</evidence>
<dbReference type="OrthoDB" id="9788246at2"/>
<feature type="domain" description="Gfo/Idh/MocA-like oxidoreductase bacterial type C-terminal" evidence="3">
    <location>
        <begin position="402"/>
        <end position="488"/>
    </location>
</feature>
<protein>
    <submittedName>
        <fullName evidence="4">Inositol 2-dehydrogenase</fullName>
        <ecNumber evidence="4">1.1.1.18</ecNumber>
    </submittedName>
</protein>
<dbReference type="InterPro" id="IPR000683">
    <property type="entry name" value="Gfo/Idh/MocA-like_OxRdtase_N"/>
</dbReference>
<feature type="domain" description="Gfo/Idh/MocA-like oxidoreductase N-terminal" evidence="2">
    <location>
        <begin position="52"/>
        <end position="173"/>
    </location>
</feature>
<evidence type="ECO:0000259" key="3">
    <source>
        <dbReference type="Pfam" id="PF19051"/>
    </source>
</evidence>
<comment type="caution">
    <text evidence="4">The sequence shown here is derived from an EMBL/GenBank/DDBJ whole genome shotgun (WGS) entry which is preliminary data.</text>
</comment>
<dbReference type="PANTHER" id="PTHR43818">
    <property type="entry name" value="BCDNA.GH03377"/>
    <property type="match status" value="1"/>
</dbReference>
<dbReference type="Pfam" id="PF19051">
    <property type="entry name" value="GFO_IDH_MocA_C2"/>
    <property type="match status" value="2"/>
</dbReference>
<feature type="chain" id="PRO_5023042793" evidence="1">
    <location>
        <begin position="44"/>
        <end position="491"/>
    </location>
</feature>
<dbReference type="NCBIfam" id="TIGR01409">
    <property type="entry name" value="TAT_signal_seq"/>
    <property type="match status" value="1"/>
</dbReference>
<dbReference type="InterPro" id="IPR036291">
    <property type="entry name" value="NAD(P)-bd_dom_sf"/>
</dbReference>
<keyword evidence="4" id="KW-0560">Oxidoreductase</keyword>
<dbReference type="InterPro" id="IPR006311">
    <property type="entry name" value="TAT_signal"/>
</dbReference>
<dbReference type="Gene3D" id="3.40.50.720">
    <property type="entry name" value="NAD(P)-binding Rossmann-like Domain"/>
    <property type="match status" value="1"/>
</dbReference>
<dbReference type="InterPro" id="IPR043906">
    <property type="entry name" value="Gfo/Idh/MocA_OxRdtase_bact_C"/>
</dbReference>
<reference evidence="4 5" key="1">
    <citation type="submission" date="2019-02" db="EMBL/GenBank/DDBJ databases">
        <title>Deep-cultivation of Planctomycetes and their phenomic and genomic characterization uncovers novel biology.</title>
        <authorList>
            <person name="Wiegand S."/>
            <person name="Jogler M."/>
            <person name="Boedeker C."/>
            <person name="Pinto D."/>
            <person name="Vollmers J."/>
            <person name="Rivas-Marin E."/>
            <person name="Kohn T."/>
            <person name="Peeters S.H."/>
            <person name="Heuer A."/>
            <person name="Rast P."/>
            <person name="Oberbeckmann S."/>
            <person name="Bunk B."/>
            <person name="Jeske O."/>
            <person name="Meyerdierks A."/>
            <person name="Storesund J.E."/>
            <person name="Kallscheuer N."/>
            <person name="Luecker S."/>
            <person name="Lage O.M."/>
            <person name="Pohl T."/>
            <person name="Merkel B.J."/>
            <person name="Hornburger P."/>
            <person name="Mueller R.-W."/>
            <person name="Bruemmer F."/>
            <person name="Labrenz M."/>
            <person name="Spormann A.M."/>
            <person name="Op Den Camp H."/>
            <person name="Overmann J."/>
            <person name="Amann R."/>
            <person name="Jetten M.S.M."/>
            <person name="Mascher T."/>
            <person name="Medema M.H."/>
            <person name="Devos D.P."/>
            <person name="Kaster A.-K."/>
            <person name="Ovreas L."/>
            <person name="Rohde M."/>
            <person name="Galperin M.Y."/>
            <person name="Jogler C."/>
        </authorList>
    </citation>
    <scope>NUCLEOTIDE SEQUENCE [LARGE SCALE GENOMIC DNA]</scope>
    <source>
        <strain evidence="4 5">CA13</strain>
    </source>
</reference>
<dbReference type="EC" id="1.1.1.18" evidence="4"/>
<organism evidence="4 5">
    <name type="scientific">Novipirellula herctigrandis</name>
    <dbReference type="NCBI Taxonomy" id="2527986"/>
    <lineage>
        <taxon>Bacteria</taxon>
        <taxon>Pseudomonadati</taxon>
        <taxon>Planctomycetota</taxon>
        <taxon>Planctomycetia</taxon>
        <taxon>Pirellulales</taxon>
        <taxon>Pirellulaceae</taxon>
        <taxon>Novipirellula</taxon>
    </lineage>
</organism>
<dbReference type="EMBL" id="SJPJ01000001">
    <property type="protein sequence ID" value="TWT83617.1"/>
    <property type="molecule type" value="Genomic_DNA"/>
</dbReference>
<evidence type="ECO:0000256" key="1">
    <source>
        <dbReference type="SAM" id="SignalP"/>
    </source>
</evidence>
<dbReference type="Gene3D" id="3.30.360.10">
    <property type="entry name" value="Dihydrodipicolinate Reductase, domain 2"/>
    <property type="match status" value="1"/>
</dbReference>
<evidence type="ECO:0000259" key="2">
    <source>
        <dbReference type="Pfam" id="PF01408"/>
    </source>
</evidence>
<name>A0A5C5Z943_9BACT</name>
<dbReference type="PROSITE" id="PS51318">
    <property type="entry name" value="TAT"/>
    <property type="match status" value="1"/>
</dbReference>
<dbReference type="InterPro" id="IPR019546">
    <property type="entry name" value="TAT_signal_bac_arc"/>
</dbReference>
<dbReference type="Proteomes" id="UP000315010">
    <property type="component" value="Unassembled WGS sequence"/>
</dbReference>
<sequence length="491" mass="54378" precursor="true">MTNIDRFSKKTSASRRSFLKASTAVAGAGVAVPYFMSSSCARAADANGKPTIAAIGVGGSRGRYNQGRAIANNAAHHGQMIAVCDVDDVHNDEFNAAYDGKLNTYQDYRKLFESEKPDVVTIGTPDHWHVPIALHALDHGCDVYCEKPLTLTIEEGELIRKAVEKSGRVFQVGTMQRSWNLFMYAVAIVQSGRLGENVVAHCGIDSAPSGGPFETTDVPEGLDWDLWLGPTPKKDYSMERRRFFRWYQEYSGGKMTDWGAHHVDIAQWALGLDHTSIKTVSGTGTLTPIVPDEFNWKQFLDGEISLPNGYNAATKFNINLEFEGGQKISVNNRYESGTTAFGNGILFEGDKGRIFVNRSKLQGTAVSEIFGDNLEKKRDADGKSSDNFKECFDRVDDATRTEFAEAFKTLNKGKDVTSHMGNFFSCIEDRSEPMSDVESHVNSMNSLHMCNITLMLGRELNWDSKSQNFGSDDQANALMTRKRRAGFELEA</sequence>
<evidence type="ECO:0000313" key="5">
    <source>
        <dbReference type="Proteomes" id="UP000315010"/>
    </source>
</evidence>
<keyword evidence="5" id="KW-1185">Reference proteome</keyword>
<dbReference type="GO" id="GO:0050112">
    <property type="term" value="F:inositol 2-dehydrogenase (NAD+) activity"/>
    <property type="evidence" value="ECO:0007669"/>
    <property type="project" value="UniProtKB-EC"/>
</dbReference>
<gene>
    <name evidence="4" type="primary">iolG_18</name>
    <name evidence="4" type="ORF">CA13_50840</name>
</gene>
<dbReference type="SUPFAM" id="SSF55347">
    <property type="entry name" value="Glyceraldehyde-3-phosphate dehydrogenase-like, C-terminal domain"/>
    <property type="match status" value="1"/>
</dbReference>
<accession>A0A5C5Z943</accession>
<dbReference type="Pfam" id="PF01408">
    <property type="entry name" value="GFO_IDH_MocA"/>
    <property type="match status" value="1"/>
</dbReference>
<dbReference type="AlphaFoldDB" id="A0A5C5Z943"/>
<proteinExistence type="predicted"/>
<dbReference type="PANTHER" id="PTHR43818:SF5">
    <property type="entry name" value="OXIDOREDUCTASE FAMILY PROTEIN"/>
    <property type="match status" value="1"/>
</dbReference>